<sequence length="239" mass="26018">MMNSVVYGVLVCALGIVGIYGQDVTPAPNDVTSIYQAIDVTTSKAREGIKASELEAAMDDIRNKADEYLNEKGAKVEKQDIVNLLAEVTSKYNQGIVLSTFLEDPLVQEGRKVSAGLYTLNELSRRLKEADNETLINTLVAAVQYTAGAIKGIVLTAEAIYTYNRDDSNNGNSLNKRWEVTGTDDDDLSRRVLPTRTRFGTKFSRPVVSKRQWRAGVSAGYSSGGGFSAGASLSYTWRG</sequence>
<feature type="chain" id="PRO_5040878584" evidence="1">
    <location>
        <begin position="22"/>
        <end position="239"/>
    </location>
</feature>
<keyword evidence="1" id="KW-0732">Signal</keyword>
<organism evidence="2 3">
    <name type="scientific">Biomphalaria glabrata</name>
    <name type="common">Bloodfluke planorb</name>
    <name type="synonym">Freshwater snail</name>
    <dbReference type="NCBI Taxonomy" id="6526"/>
    <lineage>
        <taxon>Eukaryota</taxon>
        <taxon>Metazoa</taxon>
        <taxon>Spiralia</taxon>
        <taxon>Lophotrochozoa</taxon>
        <taxon>Mollusca</taxon>
        <taxon>Gastropoda</taxon>
        <taxon>Heterobranchia</taxon>
        <taxon>Euthyneura</taxon>
        <taxon>Panpulmonata</taxon>
        <taxon>Hygrophila</taxon>
        <taxon>Lymnaeoidea</taxon>
        <taxon>Planorbidae</taxon>
        <taxon>Biomphalaria</taxon>
    </lineage>
</organism>
<dbReference type="AlphaFoldDB" id="A0A9W3B6Q4"/>
<reference evidence="3" key="1">
    <citation type="submission" date="2025-08" db="UniProtKB">
        <authorList>
            <consortium name="RefSeq"/>
        </authorList>
    </citation>
    <scope>IDENTIFICATION</scope>
</reference>
<evidence type="ECO:0000313" key="3">
    <source>
        <dbReference type="RefSeq" id="XP_055895151.1"/>
    </source>
</evidence>
<dbReference type="OMA" id="GRDQENT"/>
<name>A0A9W3B6Q4_BIOGL</name>
<evidence type="ECO:0000256" key="1">
    <source>
        <dbReference type="SAM" id="SignalP"/>
    </source>
</evidence>
<dbReference type="GeneID" id="129927807"/>
<keyword evidence="2" id="KW-1185">Reference proteome</keyword>
<gene>
    <name evidence="3" type="primary">LOC129927807</name>
</gene>
<dbReference type="RefSeq" id="XP_055895151.1">
    <property type="nucleotide sequence ID" value="XM_056039176.1"/>
</dbReference>
<protein>
    <submittedName>
        <fullName evidence="3">Uncharacterized protein LOC129927807</fullName>
    </submittedName>
</protein>
<dbReference type="Proteomes" id="UP001165740">
    <property type="component" value="Chromosome 8"/>
</dbReference>
<evidence type="ECO:0000313" key="2">
    <source>
        <dbReference type="Proteomes" id="UP001165740"/>
    </source>
</evidence>
<accession>A0A9W3B6Q4</accession>
<feature type="signal peptide" evidence="1">
    <location>
        <begin position="1"/>
        <end position="21"/>
    </location>
</feature>
<proteinExistence type="predicted"/>
<dbReference type="OrthoDB" id="10385278at2759"/>